<protein>
    <submittedName>
        <fullName evidence="2">Putative minor tail protein</fullName>
    </submittedName>
</protein>
<proteinExistence type="predicted"/>
<gene>
    <name evidence="2" type="ORF">SERN_0965</name>
</gene>
<comment type="caution">
    <text evidence="2">The sequence shown here is derived from an EMBL/GenBank/DDBJ whole genome shotgun (WGS) entry which is preliminary data.</text>
</comment>
<organism evidence="2 3">
    <name type="scientific">Serinibacter arcticus</name>
    <dbReference type="NCBI Taxonomy" id="1655435"/>
    <lineage>
        <taxon>Bacteria</taxon>
        <taxon>Bacillati</taxon>
        <taxon>Actinomycetota</taxon>
        <taxon>Actinomycetes</taxon>
        <taxon>Micrococcales</taxon>
        <taxon>Beutenbergiaceae</taxon>
        <taxon>Serinibacter</taxon>
    </lineage>
</organism>
<feature type="compositionally biased region" description="Basic and acidic residues" evidence="1">
    <location>
        <begin position="437"/>
        <end position="448"/>
    </location>
</feature>
<feature type="region of interest" description="Disordered" evidence="1">
    <location>
        <begin position="431"/>
        <end position="450"/>
    </location>
</feature>
<dbReference type="AlphaFoldDB" id="A0A4Z1E5R4"/>
<name>A0A4Z1E5R4_9MICO</name>
<reference evidence="2 3" key="1">
    <citation type="submission" date="2018-11" db="EMBL/GenBank/DDBJ databases">
        <title>Complete genome sequencing of the Actinobacteria Serinibacter sp. K3-2.</title>
        <authorList>
            <person name="Rakitin A.L."/>
            <person name="Beletsky A.V."/>
            <person name="Mardanov A.V."/>
            <person name="Ravin N.V."/>
            <person name="Gromova A.S."/>
            <person name="Filippova S.N."/>
            <person name="Gal'Chenko V.F."/>
        </authorList>
    </citation>
    <scope>NUCLEOTIDE SEQUENCE [LARGE SCALE GENOMIC DNA]</scope>
    <source>
        <strain evidence="2 3">K3-2</strain>
    </source>
</reference>
<accession>A0A4Z1E5R4</accession>
<keyword evidence="3" id="KW-1185">Reference proteome</keyword>
<evidence type="ECO:0000313" key="3">
    <source>
        <dbReference type="Proteomes" id="UP000297318"/>
    </source>
</evidence>
<dbReference type="EMBL" id="RHPJ01000002">
    <property type="protein sequence ID" value="TGO04961.1"/>
    <property type="molecule type" value="Genomic_DNA"/>
</dbReference>
<sequence length="782" mass="82182">MDHHRERLLAGDPLGAARARGVPVRVGHQVAPGVGGVGGHPDLVRRRGTAGRVVLVVPAHGRAGARVEVRGLARVGLEARGVDRDGRAGGRLHERRGATDVIGGCGHLVRAVVHVLVRVRTHHGVGGAEDVAVDGGTLGLAATGREAGDVLEALGGEGLAVLGTVVLHGVELDADLLRLGQDGLQRNVTLTEVDEGRTVGGTEVDRVLDVEQLDAVAVLLQQRHDVDARVRGPGDVELERDVLRLGPLDEQLPRGQLLLGVVPGRVGGRELAAVVVAEELADPGLDRPCPETVHRLGGREGLGQGADARLGEPAGPDPALSEGLDVRERVVEGVLVGVVVRREDAQTQTVGQRPEVLGGVRLEVRAVRLDVLVADLRETLEHRLEADVLGPRTERVHAHRDLLDGDVDGLGLGGDHLGHTRTVEVQRVELQTGGTGHVERAGAGREGDGLAVGAGEVGVAPGVTGDRRGGEGLGVGRVETELDRARTLSACGDALDAREVDRRVGEVPTLGEDDLRPGVGGAVALTLTVLDDVRVLGLLVEHVQDGRERGGGGVDALRATVGVGGHHDAVQLLGVTVLDGVGRGVVHALALARLRHERVRVRVVPETEDPAHAVAHDLVAVLRVGRGVPVRHVVAPREESAVGGVLEREHGRLVAHGHGDRGRRGLALRVGDAQRRDERADLVERVLGGDTLGVELAVAVEVPLVGELLALGVGGAGAVEGDGHGCLAGRRRVRRRDRDRRLVLRRELDAVQARLRVLREEALAVVEHVHRPVRADLHVDRT</sequence>
<evidence type="ECO:0000313" key="2">
    <source>
        <dbReference type="EMBL" id="TGO04961.1"/>
    </source>
</evidence>
<dbReference type="Proteomes" id="UP000297318">
    <property type="component" value="Unassembled WGS sequence"/>
</dbReference>
<evidence type="ECO:0000256" key="1">
    <source>
        <dbReference type="SAM" id="MobiDB-lite"/>
    </source>
</evidence>